<dbReference type="AlphaFoldDB" id="A0A392T0W8"/>
<dbReference type="Proteomes" id="UP000265520">
    <property type="component" value="Unassembled WGS sequence"/>
</dbReference>
<reference evidence="1 2" key="1">
    <citation type="journal article" date="2018" name="Front. Plant Sci.">
        <title>Red Clover (Trifolium pratense) and Zigzag Clover (T. medium) - A Picture of Genomic Similarities and Differences.</title>
        <authorList>
            <person name="Dluhosova J."/>
            <person name="Istvanek J."/>
            <person name="Nedelnik J."/>
            <person name="Repkova J."/>
        </authorList>
    </citation>
    <scope>NUCLEOTIDE SEQUENCE [LARGE SCALE GENOMIC DNA]</scope>
    <source>
        <strain evidence="2">cv. 10/8</strain>
        <tissue evidence="1">Leaf</tissue>
    </source>
</reference>
<evidence type="ECO:0000313" key="2">
    <source>
        <dbReference type="Proteomes" id="UP000265520"/>
    </source>
</evidence>
<accession>A0A392T0W8</accession>
<comment type="caution">
    <text evidence="1">The sequence shown here is derived from an EMBL/GenBank/DDBJ whole genome shotgun (WGS) entry which is preliminary data.</text>
</comment>
<dbReference type="EMBL" id="LXQA010484560">
    <property type="protein sequence ID" value="MCI54748.1"/>
    <property type="molecule type" value="Genomic_DNA"/>
</dbReference>
<protein>
    <submittedName>
        <fullName evidence="1">Uncharacterized protein</fullName>
    </submittedName>
</protein>
<keyword evidence="2" id="KW-1185">Reference proteome</keyword>
<proteinExistence type="predicted"/>
<sequence>MKLRHKAQDITLKLVQEILNEAETDPVGTWAFEAITVPHCCLHFR</sequence>
<feature type="non-terminal residue" evidence="1">
    <location>
        <position position="45"/>
    </location>
</feature>
<organism evidence="1 2">
    <name type="scientific">Trifolium medium</name>
    <dbReference type="NCBI Taxonomy" id="97028"/>
    <lineage>
        <taxon>Eukaryota</taxon>
        <taxon>Viridiplantae</taxon>
        <taxon>Streptophyta</taxon>
        <taxon>Embryophyta</taxon>
        <taxon>Tracheophyta</taxon>
        <taxon>Spermatophyta</taxon>
        <taxon>Magnoliopsida</taxon>
        <taxon>eudicotyledons</taxon>
        <taxon>Gunneridae</taxon>
        <taxon>Pentapetalae</taxon>
        <taxon>rosids</taxon>
        <taxon>fabids</taxon>
        <taxon>Fabales</taxon>
        <taxon>Fabaceae</taxon>
        <taxon>Papilionoideae</taxon>
        <taxon>50 kb inversion clade</taxon>
        <taxon>NPAAA clade</taxon>
        <taxon>Hologalegina</taxon>
        <taxon>IRL clade</taxon>
        <taxon>Trifolieae</taxon>
        <taxon>Trifolium</taxon>
    </lineage>
</organism>
<name>A0A392T0W8_9FABA</name>
<evidence type="ECO:0000313" key="1">
    <source>
        <dbReference type="EMBL" id="MCI54748.1"/>
    </source>
</evidence>